<dbReference type="EMBL" id="QRIN01000040">
    <property type="protein sequence ID" value="RHG64770.1"/>
    <property type="molecule type" value="Genomic_DNA"/>
</dbReference>
<accession>A0A3R6DVR1</accession>
<reference evidence="1 2" key="1">
    <citation type="submission" date="2018-08" db="EMBL/GenBank/DDBJ databases">
        <title>A genome reference for cultivated species of the human gut microbiota.</title>
        <authorList>
            <person name="Zou Y."/>
            <person name="Xue W."/>
            <person name="Luo G."/>
        </authorList>
    </citation>
    <scope>NUCLEOTIDE SEQUENCE [LARGE SCALE GENOMIC DNA]</scope>
    <source>
        <strain evidence="1 2">AM22-1</strain>
    </source>
</reference>
<protein>
    <submittedName>
        <fullName evidence="1">Uncharacterized protein</fullName>
    </submittedName>
</protein>
<sequence length="64" mass="7822">MNMTVYELSELQKEELKIEMLKDKFGYKLSFRELSFANELISDRELFERFKDQTFTDKDFIVSR</sequence>
<gene>
    <name evidence="1" type="ORF">DW250_09980</name>
</gene>
<evidence type="ECO:0000313" key="1">
    <source>
        <dbReference type="EMBL" id="RHG64770.1"/>
    </source>
</evidence>
<dbReference type="AlphaFoldDB" id="A0A3R6DVR1"/>
<proteinExistence type="predicted"/>
<dbReference type="Proteomes" id="UP000286501">
    <property type="component" value="Unassembled WGS sequence"/>
</dbReference>
<comment type="caution">
    <text evidence="1">The sequence shown here is derived from an EMBL/GenBank/DDBJ whole genome shotgun (WGS) entry which is preliminary data.</text>
</comment>
<organism evidence="1 2">
    <name type="scientific">Segatella copri</name>
    <dbReference type="NCBI Taxonomy" id="165179"/>
    <lineage>
        <taxon>Bacteria</taxon>
        <taxon>Pseudomonadati</taxon>
        <taxon>Bacteroidota</taxon>
        <taxon>Bacteroidia</taxon>
        <taxon>Bacteroidales</taxon>
        <taxon>Prevotellaceae</taxon>
        <taxon>Segatella</taxon>
    </lineage>
</organism>
<evidence type="ECO:0000313" key="2">
    <source>
        <dbReference type="Proteomes" id="UP000286501"/>
    </source>
</evidence>
<name>A0A3R6DVR1_9BACT</name>